<accession>L0E1I3</accession>
<dbReference type="EMBL" id="CP003989">
    <property type="protein sequence ID" value="AGA35158.1"/>
    <property type="molecule type" value="Genomic_DNA"/>
</dbReference>
<dbReference type="PATRIC" id="fig|1255043.3.peg.3556"/>
<dbReference type="Proteomes" id="UP000010809">
    <property type="component" value="Chromosome"/>
</dbReference>
<proteinExistence type="predicted"/>
<dbReference type="STRING" id="1255043.TVNIR_3525"/>
<sequence length="82" mass="9392">MLLEQPRKPGLFVCTVDPGVLQRHPEKRPGRLLLGDELHSVFGIRARSGDVTRFVCLKRGAQRIRNLIGHRWGTRHEQNNEA</sequence>
<dbReference type="HOGENOM" id="CLU_2557227_0_0_6"/>
<reference evidence="1" key="1">
    <citation type="submission" date="2015-12" db="EMBL/GenBank/DDBJ databases">
        <authorList>
            <person name="Tikhonova T.V."/>
            <person name="Pavlov A.R."/>
            <person name="Beletsky A.V."/>
            <person name="Mardanov A.V."/>
            <person name="Sorokin D.Y."/>
            <person name="Ravin N.V."/>
            <person name="Popov V.O."/>
        </authorList>
    </citation>
    <scope>NUCLEOTIDE SEQUENCE</scope>
    <source>
        <strain evidence="1">DSM 14787</strain>
    </source>
</reference>
<protein>
    <submittedName>
        <fullName evidence="1">Uncharacterized protein</fullName>
    </submittedName>
</protein>
<name>L0E1I3_THIND</name>
<organism evidence="1 2">
    <name type="scientific">Thioalkalivibrio nitratireducens (strain DSM 14787 / UNIQEM 213 / ALEN2)</name>
    <dbReference type="NCBI Taxonomy" id="1255043"/>
    <lineage>
        <taxon>Bacteria</taxon>
        <taxon>Pseudomonadati</taxon>
        <taxon>Pseudomonadota</taxon>
        <taxon>Gammaproteobacteria</taxon>
        <taxon>Chromatiales</taxon>
        <taxon>Ectothiorhodospiraceae</taxon>
        <taxon>Thioalkalivibrio</taxon>
    </lineage>
</organism>
<evidence type="ECO:0000313" key="2">
    <source>
        <dbReference type="Proteomes" id="UP000010809"/>
    </source>
</evidence>
<dbReference type="AlphaFoldDB" id="L0E1I3"/>
<dbReference type="KEGG" id="tni:TVNIR_3525"/>
<gene>
    <name evidence="1" type="ordered locus">TVNIR_3525</name>
</gene>
<evidence type="ECO:0000313" key="1">
    <source>
        <dbReference type="EMBL" id="AGA35158.1"/>
    </source>
</evidence>
<keyword evidence="2" id="KW-1185">Reference proteome</keyword>